<dbReference type="InterPro" id="IPR002048">
    <property type="entry name" value="EF_hand_dom"/>
</dbReference>
<dbReference type="GO" id="GO:0004674">
    <property type="term" value="F:protein serine/threonine kinase activity"/>
    <property type="evidence" value="ECO:0007669"/>
    <property type="project" value="UniProtKB-KW"/>
</dbReference>
<dbReference type="SUPFAM" id="SSF47473">
    <property type="entry name" value="EF-hand"/>
    <property type="match status" value="1"/>
</dbReference>
<sequence length="515" mass="57290">MSISVELPRPEGRKRAGTRGVRKSVVIAEHDSSSLLEEHYEEVRELGAGAFGKVTLVRDLTFGQQRVCKVVSTKGMIKPVLDAMRKEIELLRKLDHPSIVRIYEFAEDPFVDQILLILEYIPGGDCADLIKKSHPVEECVVGRLMYQLLAALHYCHLRGVAHRDIKPLNMMVLYPPDGGDPDCKLIDFGLSERGRTEMRDYVGSPKYMAPEVHRRATYTAAADIWSSGVTALELFAGDVPFTGPYEQTIGRCKGFAKALEPSFKGKEQAAWATRSDGAKDFVRHLMQVDDKLRPTAGKALEHSWLQENRPEAQKFPKHIARSLAGYANAPSVVRCCLLSIAARVGSPKMQAIGHAFLGADSNGDGLISDQELEVALGNMDEYKWWCDPASHIDVSEVLRAGDFDHSSGLNFTEFVAACLFTAYGNAENFASVAFNALDSDRDGKVTVKEVESLFRERDKPFLDSLPQDRPFGLEEWKICVEEYDEETQELSSSSSEADTSIQPRQNILGFFSCMT</sequence>
<dbReference type="InterPro" id="IPR008271">
    <property type="entry name" value="Ser/Thr_kinase_AS"/>
</dbReference>
<evidence type="ECO:0000259" key="10">
    <source>
        <dbReference type="PROSITE" id="PS50011"/>
    </source>
</evidence>
<keyword evidence="2" id="KW-0723">Serine/threonine-protein kinase</keyword>
<name>A0A7S1MM73_ALECA</name>
<organism evidence="12">
    <name type="scientific">Alexandrium catenella</name>
    <name type="common">Red tide dinoflagellate</name>
    <name type="synonym">Gonyaulax catenella</name>
    <dbReference type="NCBI Taxonomy" id="2925"/>
    <lineage>
        <taxon>Eukaryota</taxon>
        <taxon>Sar</taxon>
        <taxon>Alveolata</taxon>
        <taxon>Dinophyceae</taxon>
        <taxon>Gonyaulacales</taxon>
        <taxon>Pyrocystaceae</taxon>
        <taxon>Alexandrium</taxon>
    </lineage>
</organism>
<evidence type="ECO:0000256" key="1">
    <source>
        <dbReference type="ARBA" id="ARBA00001946"/>
    </source>
</evidence>
<feature type="domain" description="EF-hand" evidence="11">
    <location>
        <begin position="425"/>
        <end position="460"/>
    </location>
</feature>
<feature type="domain" description="Protein kinase" evidence="10">
    <location>
        <begin position="40"/>
        <end position="305"/>
    </location>
</feature>
<keyword evidence="3" id="KW-0808">Transferase</keyword>
<dbReference type="InterPro" id="IPR017441">
    <property type="entry name" value="Protein_kinase_ATP_BS"/>
</dbReference>
<keyword evidence="7 9" id="KW-0067">ATP-binding</keyword>
<dbReference type="InterPro" id="IPR011992">
    <property type="entry name" value="EF-hand-dom_pair"/>
</dbReference>
<accession>A0A7S1MM73</accession>
<protein>
    <recommendedName>
        <fullName evidence="13">Non-specific serine/threonine protein kinase</fullName>
    </recommendedName>
</protein>
<dbReference type="Gene3D" id="1.10.510.10">
    <property type="entry name" value="Transferase(Phosphotransferase) domain 1"/>
    <property type="match status" value="1"/>
</dbReference>
<dbReference type="SMART" id="SM00054">
    <property type="entry name" value="EFh"/>
    <property type="match status" value="2"/>
</dbReference>
<dbReference type="SUPFAM" id="SSF56112">
    <property type="entry name" value="Protein kinase-like (PK-like)"/>
    <property type="match status" value="1"/>
</dbReference>
<dbReference type="InterPro" id="IPR050205">
    <property type="entry name" value="CDPK_Ser/Thr_kinases"/>
</dbReference>
<feature type="domain" description="EF-hand" evidence="11">
    <location>
        <begin position="347"/>
        <end position="382"/>
    </location>
</feature>
<dbReference type="Gene3D" id="3.30.200.20">
    <property type="entry name" value="Phosphorylase Kinase, domain 1"/>
    <property type="match status" value="1"/>
</dbReference>
<dbReference type="InterPro" id="IPR011009">
    <property type="entry name" value="Kinase-like_dom_sf"/>
</dbReference>
<dbReference type="InterPro" id="IPR000719">
    <property type="entry name" value="Prot_kinase_dom"/>
</dbReference>
<keyword evidence="4 9" id="KW-0547">Nucleotide-binding</keyword>
<evidence type="ECO:0000313" key="12">
    <source>
        <dbReference type="EMBL" id="CAD9135631.1"/>
    </source>
</evidence>
<evidence type="ECO:0000256" key="9">
    <source>
        <dbReference type="PROSITE-ProRule" id="PRU10141"/>
    </source>
</evidence>
<keyword evidence="6" id="KW-0106">Calcium</keyword>
<dbReference type="PROSITE" id="PS00107">
    <property type="entry name" value="PROTEIN_KINASE_ATP"/>
    <property type="match status" value="1"/>
</dbReference>
<dbReference type="Pfam" id="PF13202">
    <property type="entry name" value="EF-hand_5"/>
    <property type="match status" value="2"/>
</dbReference>
<dbReference type="PROSITE" id="PS00108">
    <property type="entry name" value="PROTEIN_KINASE_ST"/>
    <property type="match status" value="1"/>
</dbReference>
<dbReference type="Gene3D" id="1.10.238.10">
    <property type="entry name" value="EF-hand"/>
    <property type="match status" value="2"/>
</dbReference>
<dbReference type="SMART" id="SM00220">
    <property type="entry name" value="S_TKc"/>
    <property type="match status" value="1"/>
</dbReference>
<dbReference type="PROSITE" id="PS50222">
    <property type="entry name" value="EF_HAND_2"/>
    <property type="match status" value="2"/>
</dbReference>
<dbReference type="Pfam" id="PF00069">
    <property type="entry name" value="Pkinase"/>
    <property type="match status" value="1"/>
</dbReference>
<proteinExistence type="inferred from homology"/>
<keyword evidence="5" id="KW-0418">Kinase</keyword>
<dbReference type="GO" id="GO:0005524">
    <property type="term" value="F:ATP binding"/>
    <property type="evidence" value="ECO:0007669"/>
    <property type="project" value="UniProtKB-UniRule"/>
</dbReference>
<evidence type="ECO:0000256" key="2">
    <source>
        <dbReference type="ARBA" id="ARBA00022527"/>
    </source>
</evidence>
<comment type="cofactor">
    <cofactor evidence="1">
        <name>Mg(2+)</name>
        <dbReference type="ChEBI" id="CHEBI:18420"/>
    </cofactor>
</comment>
<gene>
    <name evidence="12" type="ORF">ACAT0790_LOCUS24354</name>
</gene>
<dbReference type="EMBL" id="HBGE01040388">
    <property type="protein sequence ID" value="CAD9135631.1"/>
    <property type="molecule type" value="Transcribed_RNA"/>
</dbReference>
<evidence type="ECO:0000256" key="6">
    <source>
        <dbReference type="ARBA" id="ARBA00022837"/>
    </source>
</evidence>
<evidence type="ECO:0000256" key="7">
    <source>
        <dbReference type="ARBA" id="ARBA00022840"/>
    </source>
</evidence>
<evidence type="ECO:0000256" key="5">
    <source>
        <dbReference type="ARBA" id="ARBA00022777"/>
    </source>
</evidence>
<evidence type="ECO:0008006" key="13">
    <source>
        <dbReference type="Google" id="ProtNLM"/>
    </source>
</evidence>
<dbReference type="PROSITE" id="PS00018">
    <property type="entry name" value="EF_HAND_1"/>
    <property type="match status" value="2"/>
</dbReference>
<feature type="binding site" evidence="9">
    <location>
        <position position="69"/>
    </location>
    <ligand>
        <name>ATP</name>
        <dbReference type="ChEBI" id="CHEBI:30616"/>
    </ligand>
</feature>
<comment type="similarity">
    <text evidence="8">Belongs to the protein kinase superfamily. Ser/Thr protein kinase family. CDPK subfamily.</text>
</comment>
<dbReference type="InterPro" id="IPR018247">
    <property type="entry name" value="EF_Hand_1_Ca_BS"/>
</dbReference>
<dbReference type="GO" id="GO:0005509">
    <property type="term" value="F:calcium ion binding"/>
    <property type="evidence" value="ECO:0007669"/>
    <property type="project" value="InterPro"/>
</dbReference>
<dbReference type="PANTHER" id="PTHR24349">
    <property type="entry name" value="SERINE/THREONINE-PROTEIN KINASE"/>
    <property type="match status" value="1"/>
</dbReference>
<dbReference type="AlphaFoldDB" id="A0A7S1MM73"/>
<reference evidence="12" key="1">
    <citation type="submission" date="2021-01" db="EMBL/GenBank/DDBJ databases">
        <authorList>
            <person name="Corre E."/>
            <person name="Pelletier E."/>
            <person name="Niang G."/>
            <person name="Scheremetjew M."/>
            <person name="Finn R."/>
            <person name="Kale V."/>
            <person name="Holt S."/>
            <person name="Cochrane G."/>
            <person name="Meng A."/>
            <person name="Brown T."/>
            <person name="Cohen L."/>
        </authorList>
    </citation>
    <scope>NUCLEOTIDE SEQUENCE</scope>
    <source>
        <strain evidence="12">OF101</strain>
    </source>
</reference>
<evidence type="ECO:0000256" key="3">
    <source>
        <dbReference type="ARBA" id="ARBA00022679"/>
    </source>
</evidence>
<dbReference type="PROSITE" id="PS50011">
    <property type="entry name" value="PROTEIN_KINASE_DOM"/>
    <property type="match status" value="1"/>
</dbReference>
<evidence type="ECO:0000256" key="8">
    <source>
        <dbReference type="ARBA" id="ARBA00024334"/>
    </source>
</evidence>
<evidence type="ECO:0000256" key="4">
    <source>
        <dbReference type="ARBA" id="ARBA00022741"/>
    </source>
</evidence>
<evidence type="ECO:0000259" key="11">
    <source>
        <dbReference type="PROSITE" id="PS50222"/>
    </source>
</evidence>